<keyword evidence="1" id="KW-0343">GTPase activation</keyword>
<evidence type="ECO:0000256" key="3">
    <source>
        <dbReference type="ARBA" id="ARBA00022737"/>
    </source>
</evidence>
<dbReference type="Proteomes" id="UP001353858">
    <property type="component" value="Unassembled WGS sequence"/>
</dbReference>
<comment type="caution">
    <text evidence="4">The sequence shown here is derived from an EMBL/GenBank/DDBJ whole genome shotgun (WGS) entry which is preliminary data.</text>
</comment>
<proteinExistence type="predicted"/>
<dbReference type="GO" id="GO:0005634">
    <property type="term" value="C:nucleus"/>
    <property type="evidence" value="ECO:0007669"/>
    <property type="project" value="TreeGrafter"/>
</dbReference>
<name>A0AAN7NTH5_9COLE</name>
<dbReference type="EMBL" id="JARPUR010000008">
    <property type="protein sequence ID" value="KAK4871480.1"/>
    <property type="molecule type" value="Genomic_DNA"/>
</dbReference>
<dbReference type="InterPro" id="IPR027038">
    <property type="entry name" value="RanGap"/>
</dbReference>
<keyword evidence="2" id="KW-0433">Leucine-rich repeat</keyword>
<dbReference type="GO" id="GO:0006913">
    <property type="term" value="P:nucleocytoplasmic transport"/>
    <property type="evidence" value="ECO:0007669"/>
    <property type="project" value="TreeGrafter"/>
</dbReference>
<organism evidence="4 5">
    <name type="scientific">Aquatica leii</name>
    <dbReference type="NCBI Taxonomy" id="1421715"/>
    <lineage>
        <taxon>Eukaryota</taxon>
        <taxon>Metazoa</taxon>
        <taxon>Ecdysozoa</taxon>
        <taxon>Arthropoda</taxon>
        <taxon>Hexapoda</taxon>
        <taxon>Insecta</taxon>
        <taxon>Pterygota</taxon>
        <taxon>Neoptera</taxon>
        <taxon>Endopterygota</taxon>
        <taxon>Coleoptera</taxon>
        <taxon>Polyphaga</taxon>
        <taxon>Elateriformia</taxon>
        <taxon>Elateroidea</taxon>
        <taxon>Lampyridae</taxon>
        <taxon>Luciolinae</taxon>
        <taxon>Aquatica</taxon>
    </lineage>
</organism>
<gene>
    <name evidence="4" type="ORF">RN001_015604</name>
</gene>
<dbReference type="AlphaFoldDB" id="A0AAN7NTH5"/>
<dbReference type="InterPro" id="IPR032675">
    <property type="entry name" value="LRR_dom_sf"/>
</dbReference>
<dbReference type="GO" id="GO:0005096">
    <property type="term" value="F:GTPase activator activity"/>
    <property type="evidence" value="ECO:0007669"/>
    <property type="project" value="UniProtKB-KW"/>
</dbReference>
<keyword evidence="5" id="KW-1185">Reference proteome</keyword>
<evidence type="ECO:0000313" key="4">
    <source>
        <dbReference type="EMBL" id="KAK4871480.1"/>
    </source>
</evidence>
<dbReference type="SMART" id="SM00368">
    <property type="entry name" value="LRR_RI"/>
    <property type="match status" value="4"/>
</dbReference>
<accession>A0AAN7NTH5</accession>
<reference evidence="5" key="1">
    <citation type="submission" date="2023-01" db="EMBL/GenBank/DDBJ databases">
        <title>Key to firefly adult light organ development and bioluminescence: homeobox transcription factors regulate luciferase expression and transportation to peroxisome.</title>
        <authorList>
            <person name="Fu X."/>
        </authorList>
    </citation>
    <scope>NUCLEOTIDE SEQUENCE [LARGE SCALE GENOMIC DNA]</scope>
</reference>
<evidence type="ECO:0000313" key="5">
    <source>
        <dbReference type="Proteomes" id="UP001353858"/>
    </source>
</evidence>
<dbReference type="GO" id="GO:0005829">
    <property type="term" value="C:cytosol"/>
    <property type="evidence" value="ECO:0007669"/>
    <property type="project" value="TreeGrafter"/>
</dbReference>
<evidence type="ECO:0000256" key="2">
    <source>
        <dbReference type="ARBA" id="ARBA00022614"/>
    </source>
</evidence>
<dbReference type="GO" id="GO:0031267">
    <property type="term" value="F:small GTPase binding"/>
    <property type="evidence" value="ECO:0007669"/>
    <property type="project" value="TreeGrafter"/>
</dbReference>
<keyword evidence="3" id="KW-0677">Repeat</keyword>
<sequence length="791" mass="88878">MDLPVTDEASSLNESVRETSRKATILQLNSNNVNTFMENGEEKTTAPVTSTDHSEGAVIPEIAKNVVEDYDAQSHETLRYTNLSYKSEDNADGAKDGNRDYKLLKSKKSVSFNGSLTKEIDIDFHELGFNNWNGVPMLTKDEVLSTYQAICNEHKTDTEHEIVSQLSSLQNNSNFSMMLNLLDVRITSDKLDVYEKLFQIINFHKLYVNVDLLENDAVVEIFHMIEYYNSTKELILYGNYVNDSGLWSSIAVAASNCNNNLAKISIHELRITDGGLMSIFNSINENPHIKVLRFNGCKLNFTPTFSIATPLKNNRFLKELHLCNAELYYKETTILALFLRDNYSLKVLNLNNNKLGDRGFKVLVKALVEQARDEVGISVLMVANNRFTKAISCFVETLLKNCPLMHSINVGCNRLTDEFIIDIKEALEVCTTLKALGLQSTLLTNDGVAPLMEVCTKNELLQYLNLRGNRALQHEALQTIVAHLPHTHLKRVELDDANRFCTDAQEYVQILNNIQKLLIIKSSNDNSLSEKYNFTPEMALSCDIDYVPRCLSWRTPRSRGRFEVVSVPETNFSPTTLAPPTREVTTTTTPISSSEVATSKELVNYSPAYSSYSQKSNWAKMKLLETDDSGKKSDENGFLEKSLGSESNNSLLSNSVEFNDVDSDREIVTTDVTNQSITLVSINNNNSSESMLDDENFKKGVDNNFSTNIVSDDLNEAVIEQEFTKNEKSFNSTQTGEVLINTTPVTECCIRMGTEDNFCKNDNVSSTCDEENIANQCFDAVESSNRDIEQN</sequence>
<evidence type="ECO:0000256" key="1">
    <source>
        <dbReference type="ARBA" id="ARBA00022468"/>
    </source>
</evidence>
<dbReference type="PANTHER" id="PTHR24113">
    <property type="entry name" value="RAN GTPASE-ACTIVATING PROTEIN 1"/>
    <property type="match status" value="1"/>
</dbReference>
<dbReference type="SUPFAM" id="SSF52047">
    <property type="entry name" value="RNI-like"/>
    <property type="match status" value="1"/>
</dbReference>
<dbReference type="PANTHER" id="PTHR24113:SF12">
    <property type="entry name" value="RAN GTPASE-ACTIVATING PROTEIN 1"/>
    <property type="match status" value="1"/>
</dbReference>
<protein>
    <submittedName>
        <fullName evidence="4">Uncharacterized protein</fullName>
    </submittedName>
</protein>
<dbReference type="GO" id="GO:0048471">
    <property type="term" value="C:perinuclear region of cytoplasm"/>
    <property type="evidence" value="ECO:0007669"/>
    <property type="project" value="TreeGrafter"/>
</dbReference>
<dbReference type="Gene3D" id="3.80.10.10">
    <property type="entry name" value="Ribonuclease Inhibitor"/>
    <property type="match status" value="2"/>
</dbReference>